<reference evidence="1 2" key="1">
    <citation type="submission" date="2007-03" db="EMBL/GenBank/DDBJ databases">
        <authorList>
            <person name="Stal L."/>
            <person name="Ferriera S."/>
            <person name="Johnson J."/>
            <person name="Kravitz S."/>
            <person name="Beeson K."/>
            <person name="Sutton G."/>
            <person name="Rogers Y.-H."/>
            <person name="Friedman R."/>
            <person name="Frazier M."/>
            <person name="Venter J.C."/>
        </authorList>
    </citation>
    <scope>NUCLEOTIDE SEQUENCE [LARGE SCALE GENOMIC DNA]</scope>
    <source>
        <strain evidence="1 2">CCY0110</strain>
    </source>
</reference>
<accession>A3IRD6</accession>
<sequence length="153" mass="17755">MIQEWINVTGIITKGHQVASGMTKDSPYPLGTIEMQTPCFKQLGLDISRFFRGTLNINIRPYKFKLYNPQYTFETVKWNPNSPSETFSFSYCQVIYYKAKYIGLLYYPHPETKPTHFQDDSTLEILTHPLDGIKYGQSIQLNLNPNEIDIFSN</sequence>
<evidence type="ECO:0000313" key="1">
    <source>
        <dbReference type="EMBL" id="EAZ90938.1"/>
    </source>
</evidence>
<name>A3IRD6_9CHRO</name>
<protein>
    <submittedName>
        <fullName evidence="1">Uncharacterized protein</fullName>
    </submittedName>
</protein>
<evidence type="ECO:0000313" key="2">
    <source>
        <dbReference type="Proteomes" id="UP000003781"/>
    </source>
</evidence>
<dbReference type="RefSeq" id="WP_008275947.1">
    <property type="nucleotide sequence ID" value="NZ_AAXW01000018.1"/>
</dbReference>
<proteinExistence type="predicted"/>
<comment type="caution">
    <text evidence="1">The sequence shown here is derived from an EMBL/GenBank/DDBJ whole genome shotgun (WGS) entry which is preliminary data.</text>
</comment>
<dbReference type="eggNOG" id="ENOG5031NXM">
    <property type="taxonomic scope" value="Bacteria"/>
</dbReference>
<keyword evidence="2" id="KW-1185">Reference proteome</keyword>
<dbReference type="EMBL" id="AAXW01000018">
    <property type="protein sequence ID" value="EAZ90938.1"/>
    <property type="molecule type" value="Genomic_DNA"/>
</dbReference>
<dbReference type="AlphaFoldDB" id="A3IRD6"/>
<dbReference type="OrthoDB" id="194883at2"/>
<dbReference type="Proteomes" id="UP000003781">
    <property type="component" value="Unassembled WGS sequence"/>
</dbReference>
<gene>
    <name evidence="1" type="ORF">CY0110_21160</name>
</gene>
<organism evidence="1 2">
    <name type="scientific">Crocosphaera chwakensis CCY0110</name>
    <dbReference type="NCBI Taxonomy" id="391612"/>
    <lineage>
        <taxon>Bacteria</taxon>
        <taxon>Bacillati</taxon>
        <taxon>Cyanobacteriota</taxon>
        <taxon>Cyanophyceae</taxon>
        <taxon>Oscillatoriophycideae</taxon>
        <taxon>Chroococcales</taxon>
        <taxon>Aphanothecaceae</taxon>
        <taxon>Crocosphaera</taxon>
        <taxon>Crocosphaera chwakensis</taxon>
    </lineage>
</organism>